<keyword evidence="3" id="KW-1185">Reference proteome</keyword>
<comment type="caution">
    <text evidence="2">The sequence shown here is derived from an EMBL/GenBank/DDBJ whole genome shotgun (WGS) entry which is preliminary data.</text>
</comment>
<protein>
    <submittedName>
        <fullName evidence="2">Uncharacterized protein</fullName>
    </submittedName>
</protein>
<proteinExistence type="predicted"/>
<evidence type="ECO:0000313" key="2">
    <source>
        <dbReference type="EMBL" id="KAH7950837.1"/>
    </source>
</evidence>
<name>A0A9D4PPR8_RHISA</name>
<sequence length="114" mass="12455">MENMEKENKELREELTRARKQNEKSMRKIEELQQTLNELLKRMGGPFGGIPSFCTSAPRGAAERGDATATGGEGERDMCCGGEYEAPAAVGSKRKSPSDAQPSKDADNHAQEPK</sequence>
<evidence type="ECO:0000313" key="3">
    <source>
        <dbReference type="Proteomes" id="UP000821837"/>
    </source>
</evidence>
<evidence type="ECO:0000256" key="1">
    <source>
        <dbReference type="SAM" id="MobiDB-lite"/>
    </source>
</evidence>
<organism evidence="2 3">
    <name type="scientific">Rhipicephalus sanguineus</name>
    <name type="common">Brown dog tick</name>
    <name type="synonym">Ixodes sanguineus</name>
    <dbReference type="NCBI Taxonomy" id="34632"/>
    <lineage>
        <taxon>Eukaryota</taxon>
        <taxon>Metazoa</taxon>
        <taxon>Ecdysozoa</taxon>
        <taxon>Arthropoda</taxon>
        <taxon>Chelicerata</taxon>
        <taxon>Arachnida</taxon>
        <taxon>Acari</taxon>
        <taxon>Parasitiformes</taxon>
        <taxon>Ixodida</taxon>
        <taxon>Ixodoidea</taxon>
        <taxon>Ixodidae</taxon>
        <taxon>Rhipicephalinae</taxon>
        <taxon>Rhipicephalus</taxon>
        <taxon>Rhipicephalus</taxon>
    </lineage>
</organism>
<dbReference type="AlphaFoldDB" id="A0A9D4PPR8"/>
<dbReference type="Proteomes" id="UP000821837">
    <property type="component" value="Chromosome 5"/>
</dbReference>
<reference evidence="2" key="2">
    <citation type="submission" date="2021-09" db="EMBL/GenBank/DDBJ databases">
        <authorList>
            <person name="Jia N."/>
            <person name="Wang J."/>
            <person name="Shi W."/>
            <person name="Du L."/>
            <person name="Sun Y."/>
            <person name="Zhan W."/>
            <person name="Jiang J."/>
            <person name="Wang Q."/>
            <person name="Zhang B."/>
            <person name="Ji P."/>
            <person name="Sakyi L.B."/>
            <person name="Cui X."/>
            <person name="Yuan T."/>
            <person name="Jiang B."/>
            <person name="Yang W."/>
            <person name="Lam T.T.-Y."/>
            <person name="Chang Q."/>
            <person name="Ding S."/>
            <person name="Wang X."/>
            <person name="Zhu J."/>
            <person name="Ruan X."/>
            <person name="Zhao L."/>
            <person name="Wei J."/>
            <person name="Que T."/>
            <person name="Du C."/>
            <person name="Cheng J."/>
            <person name="Dai P."/>
            <person name="Han X."/>
            <person name="Huang E."/>
            <person name="Gao Y."/>
            <person name="Liu J."/>
            <person name="Shao H."/>
            <person name="Ye R."/>
            <person name="Li L."/>
            <person name="Wei W."/>
            <person name="Wang X."/>
            <person name="Wang C."/>
            <person name="Huo Q."/>
            <person name="Li W."/>
            <person name="Guo W."/>
            <person name="Chen H."/>
            <person name="Chen S."/>
            <person name="Zhou L."/>
            <person name="Zhou L."/>
            <person name="Ni X."/>
            <person name="Tian J."/>
            <person name="Zhou Y."/>
            <person name="Sheng Y."/>
            <person name="Liu T."/>
            <person name="Pan Y."/>
            <person name="Xia L."/>
            <person name="Li J."/>
            <person name="Zhao F."/>
            <person name="Cao W."/>
        </authorList>
    </citation>
    <scope>NUCLEOTIDE SEQUENCE</scope>
    <source>
        <strain evidence="2">Rsan-2018</strain>
        <tissue evidence="2">Larvae</tissue>
    </source>
</reference>
<feature type="region of interest" description="Disordered" evidence="1">
    <location>
        <begin position="1"/>
        <end position="27"/>
    </location>
</feature>
<feature type="compositionally biased region" description="Basic and acidic residues" evidence="1">
    <location>
        <begin position="102"/>
        <end position="114"/>
    </location>
</feature>
<gene>
    <name evidence="2" type="ORF">HPB52_002292</name>
</gene>
<accession>A0A9D4PPR8</accession>
<feature type="region of interest" description="Disordered" evidence="1">
    <location>
        <begin position="50"/>
        <end position="114"/>
    </location>
</feature>
<dbReference type="EMBL" id="JABSTV010001251">
    <property type="protein sequence ID" value="KAH7950837.1"/>
    <property type="molecule type" value="Genomic_DNA"/>
</dbReference>
<reference evidence="2" key="1">
    <citation type="journal article" date="2020" name="Cell">
        <title>Large-Scale Comparative Analyses of Tick Genomes Elucidate Their Genetic Diversity and Vector Capacities.</title>
        <authorList>
            <consortium name="Tick Genome and Microbiome Consortium (TIGMIC)"/>
            <person name="Jia N."/>
            <person name="Wang J."/>
            <person name="Shi W."/>
            <person name="Du L."/>
            <person name="Sun Y."/>
            <person name="Zhan W."/>
            <person name="Jiang J.F."/>
            <person name="Wang Q."/>
            <person name="Zhang B."/>
            <person name="Ji P."/>
            <person name="Bell-Sakyi L."/>
            <person name="Cui X.M."/>
            <person name="Yuan T.T."/>
            <person name="Jiang B.G."/>
            <person name="Yang W.F."/>
            <person name="Lam T.T."/>
            <person name="Chang Q.C."/>
            <person name="Ding S.J."/>
            <person name="Wang X.J."/>
            <person name="Zhu J.G."/>
            <person name="Ruan X.D."/>
            <person name="Zhao L."/>
            <person name="Wei J.T."/>
            <person name="Ye R.Z."/>
            <person name="Que T.C."/>
            <person name="Du C.H."/>
            <person name="Zhou Y.H."/>
            <person name="Cheng J.X."/>
            <person name="Dai P.F."/>
            <person name="Guo W.B."/>
            <person name="Han X.H."/>
            <person name="Huang E.J."/>
            <person name="Li L.F."/>
            <person name="Wei W."/>
            <person name="Gao Y.C."/>
            <person name="Liu J.Z."/>
            <person name="Shao H.Z."/>
            <person name="Wang X."/>
            <person name="Wang C.C."/>
            <person name="Yang T.C."/>
            <person name="Huo Q.B."/>
            <person name="Li W."/>
            <person name="Chen H.Y."/>
            <person name="Chen S.E."/>
            <person name="Zhou L.G."/>
            <person name="Ni X.B."/>
            <person name="Tian J.H."/>
            <person name="Sheng Y."/>
            <person name="Liu T."/>
            <person name="Pan Y.S."/>
            <person name="Xia L.Y."/>
            <person name="Li J."/>
            <person name="Zhao F."/>
            <person name="Cao W.C."/>
        </authorList>
    </citation>
    <scope>NUCLEOTIDE SEQUENCE</scope>
    <source>
        <strain evidence="2">Rsan-2018</strain>
    </source>
</reference>